<dbReference type="PROSITE" id="PS50041">
    <property type="entry name" value="C_TYPE_LECTIN_2"/>
    <property type="match status" value="1"/>
</dbReference>
<dbReference type="InterPro" id="IPR016187">
    <property type="entry name" value="CTDL_fold"/>
</dbReference>
<evidence type="ECO:0000313" key="4">
    <source>
        <dbReference type="Proteomes" id="UP000507470"/>
    </source>
</evidence>
<evidence type="ECO:0000256" key="1">
    <source>
        <dbReference type="SAM" id="Phobius"/>
    </source>
</evidence>
<evidence type="ECO:0000259" key="2">
    <source>
        <dbReference type="PROSITE" id="PS50041"/>
    </source>
</evidence>
<name>A0A6J8E322_MYTCO</name>
<dbReference type="SMART" id="SM00034">
    <property type="entry name" value="CLECT"/>
    <property type="match status" value="1"/>
</dbReference>
<dbReference type="InterPro" id="IPR016186">
    <property type="entry name" value="C-type_lectin-like/link_sf"/>
</dbReference>
<feature type="transmembrane region" description="Helical" evidence="1">
    <location>
        <begin position="65"/>
        <end position="89"/>
    </location>
</feature>
<reference evidence="3 4" key="1">
    <citation type="submission" date="2020-06" db="EMBL/GenBank/DDBJ databases">
        <authorList>
            <person name="Li R."/>
            <person name="Bekaert M."/>
        </authorList>
    </citation>
    <scope>NUCLEOTIDE SEQUENCE [LARGE SCALE GENOMIC DNA]</scope>
    <source>
        <strain evidence="4">wild</strain>
    </source>
</reference>
<evidence type="ECO:0000313" key="3">
    <source>
        <dbReference type="EMBL" id="CAC5414438.1"/>
    </source>
</evidence>
<dbReference type="OrthoDB" id="6144023at2759"/>
<gene>
    <name evidence="3" type="ORF">MCOR_47242</name>
</gene>
<accession>A0A6J8E322</accession>
<keyword evidence="1" id="KW-0472">Membrane</keyword>
<protein>
    <recommendedName>
        <fullName evidence="2">C-type lectin domain-containing protein</fullName>
    </recommendedName>
</protein>
<dbReference type="EMBL" id="CACVKT020008348">
    <property type="protein sequence ID" value="CAC5414438.1"/>
    <property type="molecule type" value="Genomic_DNA"/>
</dbReference>
<dbReference type="SUPFAM" id="SSF56436">
    <property type="entry name" value="C-type lectin-like"/>
    <property type="match status" value="1"/>
</dbReference>
<dbReference type="Proteomes" id="UP000507470">
    <property type="component" value="Unassembled WGS sequence"/>
</dbReference>
<feature type="domain" description="C-type lectin" evidence="2">
    <location>
        <begin position="118"/>
        <end position="234"/>
    </location>
</feature>
<dbReference type="AlphaFoldDB" id="A0A6J8E322"/>
<keyword evidence="1" id="KW-0812">Transmembrane</keyword>
<proteinExistence type="predicted"/>
<keyword evidence="4" id="KW-1185">Reference proteome</keyword>
<organism evidence="3 4">
    <name type="scientific">Mytilus coruscus</name>
    <name type="common">Sea mussel</name>
    <dbReference type="NCBI Taxonomy" id="42192"/>
    <lineage>
        <taxon>Eukaryota</taxon>
        <taxon>Metazoa</taxon>
        <taxon>Spiralia</taxon>
        <taxon>Lophotrochozoa</taxon>
        <taxon>Mollusca</taxon>
        <taxon>Bivalvia</taxon>
        <taxon>Autobranchia</taxon>
        <taxon>Pteriomorphia</taxon>
        <taxon>Mytilida</taxon>
        <taxon>Mytiloidea</taxon>
        <taxon>Mytilidae</taxon>
        <taxon>Mytilinae</taxon>
        <taxon>Mytilus</taxon>
    </lineage>
</organism>
<dbReference type="CDD" id="cd00037">
    <property type="entry name" value="CLECT"/>
    <property type="match status" value="1"/>
</dbReference>
<dbReference type="Gene3D" id="3.10.100.10">
    <property type="entry name" value="Mannose-Binding Protein A, subunit A"/>
    <property type="match status" value="1"/>
</dbReference>
<keyword evidence="1" id="KW-1133">Transmembrane helix</keyword>
<dbReference type="InterPro" id="IPR001304">
    <property type="entry name" value="C-type_lectin-like"/>
</dbReference>
<sequence>MDSPYYNVNSIREENLKGFRGITAEQINQYESLKREKDNNIETYDDLQLKKDNLHVKELKSNKKYWLCCVLGLFVGCCVASSVFLAVILTRNNSECMALSERCPVSNGYIYYADLCFCFKYINTASQYDNATTQCLLDGAELARIDTEVLQKRMETYLDTVDNGEVWIQGILDNASGAAVWRYNDDTEMTYFNWNTAGGQPQLTPGEIYVLIRKSQGYRWHDGHAFAQLRSLCQIV</sequence>